<evidence type="ECO:0000256" key="11">
    <source>
        <dbReference type="ARBA" id="ARBA00022840"/>
    </source>
</evidence>
<feature type="domain" description="Mur ligase central" evidence="22">
    <location>
        <begin position="61"/>
        <end position="207"/>
    </location>
</feature>
<keyword evidence="24" id="KW-1185">Reference proteome</keyword>
<comment type="pathway">
    <text evidence="2">Cofactor biosynthesis; tetrahydrofolate biosynthesis; 7,8-dihydrofolate from 2-amino-4-hydroxy-6-hydroxymethyl-7,8-dihydropteridine diphosphate and 4-aminobenzoate: step 2/2.</text>
</comment>
<evidence type="ECO:0000256" key="5">
    <source>
        <dbReference type="ARBA" id="ARBA00013023"/>
    </source>
</evidence>
<reference evidence="23 24" key="1">
    <citation type="submission" date="2024-09" db="EMBL/GenBank/DDBJ databases">
        <authorList>
            <person name="Sun Q."/>
            <person name="Mori K."/>
        </authorList>
    </citation>
    <scope>NUCLEOTIDE SEQUENCE [LARGE SCALE GENOMIC DNA]</scope>
    <source>
        <strain evidence="23 24">CCM 8545</strain>
    </source>
</reference>
<evidence type="ECO:0000256" key="2">
    <source>
        <dbReference type="ARBA" id="ARBA00004799"/>
    </source>
</evidence>
<keyword evidence="10" id="KW-0547">Nucleotide-binding</keyword>
<keyword evidence="9" id="KW-0479">Metal-binding</keyword>
<evidence type="ECO:0000256" key="18">
    <source>
        <dbReference type="ARBA" id="ARBA00047808"/>
    </source>
</evidence>
<dbReference type="InterPro" id="IPR036565">
    <property type="entry name" value="Mur-like_cat_sf"/>
</dbReference>
<dbReference type="Pfam" id="PF02875">
    <property type="entry name" value="Mur_ligase_C"/>
    <property type="match status" value="1"/>
</dbReference>
<evidence type="ECO:0000313" key="24">
    <source>
        <dbReference type="Proteomes" id="UP001589758"/>
    </source>
</evidence>
<evidence type="ECO:0000256" key="14">
    <source>
        <dbReference type="ARBA" id="ARBA00030048"/>
    </source>
</evidence>
<accession>A0ABV6CDA0</accession>
<evidence type="ECO:0000256" key="8">
    <source>
        <dbReference type="ARBA" id="ARBA00022598"/>
    </source>
</evidence>
<comment type="similarity">
    <text evidence="4">Belongs to the folylpolyglutamate synthase family.</text>
</comment>
<evidence type="ECO:0000256" key="3">
    <source>
        <dbReference type="ARBA" id="ARBA00005150"/>
    </source>
</evidence>
<comment type="catalytic activity">
    <reaction evidence="20">
        <text>7,8-dihydropteroate + L-glutamate + ATP = 7,8-dihydrofolate + ADP + phosphate + H(+)</text>
        <dbReference type="Rhea" id="RHEA:23584"/>
        <dbReference type="ChEBI" id="CHEBI:15378"/>
        <dbReference type="ChEBI" id="CHEBI:17839"/>
        <dbReference type="ChEBI" id="CHEBI:29985"/>
        <dbReference type="ChEBI" id="CHEBI:30616"/>
        <dbReference type="ChEBI" id="CHEBI:43474"/>
        <dbReference type="ChEBI" id="CHEBI:57451"/>
        <dbReference type="ChEBI" id="CHEBI:456216"/>
        <dbReference type="EC" id="6.3.2.12"/>
    </reaction>
</comment>
<keyword evidence="11" id="KW-0067">ATP-binding</keyword>
<comment type="pathway">
    <text evidence="3">Cofactor biosynthesis; tetrahydrofolylpolyglutamate biosynthesis.</text>
</comment>
<dbReference type="InterPro" id="IPR004101">
    <property type="entry name" value="Mur_ligase_C"/>
</dbReference>
<dbReference type="InterPro" id="IPR036615">
    <property type="entry name" value="Mur_ligase_C_dom_sf"/>
</dbReference>
<evidence type="ECO:0000256" key="20">
    <source>
        <dbReference type="ARBA" id="ARBA00049161"/>
    </source>
</evidence>
<evidence type="ECO:0000259" key="21">
    <source>
        <dbReference type="Pfam" id="PF02875"/>
    </source>
</evidence>
<evidence type="ECO:0000313" key="23">
    <source>
        <dbReference type="EMBL" id="MFC0180100.1"/>
    </source>
</evidence>
<dbReference type="PANTHER" id="PTHR11136">
    <property type="entry name" value="FOLYLPOLYGLUTAMATE SYNTHASE-RELATED"/>
    <property type="match status" value="1"/>
</dbReference>
<keyword evidence="13" id="KW-0289">Folate biosynthesis</keyword>
<dbReference type="Pfam" id="PF08245">
    <property type="entry name" value="Mur_ligase_M"/>
    <property type="match status" value="1"/>
</dbReference>
<feature type="domain" description="Mur ligase C-terminal" evidence="21">
    <location>
        <begin position="329"/>
        <end position="452"/>
    </location>
</feature>
<dbReference type="SUPFAM" id="SSF53244">
    <property type="entry name" value="MurD-like peptide ligases, peptide-binding domain"/>
    <property type="match status" value="1"/>
</dbReference>
<proteinExistence type="inferred from homology"/>
<dbReference type="InterPro" id="IPR001645">
    <property type="entry name" value="Folylpolyglutamate_synth"/>
</dbReference>
<evidence type="ECO:0000256" key="7">
    <source>
        <dbReference type="ARBA" id="ARBA00019357"/>
    </source>
</evidence>
<evidence type="ECO:0000256" key="12">
    <source>
        <dbReference type="ARBA" id="ARBA00022842"/>
    </source>
</evidence>
<keyword evidence="8 23" id="KW-0436">Ligase</keyword>
<comment type="catalytic activity">
    <reaction evidence="17">
        <text>(6S)-5,6,7,8-tetrahydrofolyl-(gamma-L-Glu)(n) + L-glutamate + ATP = (6S)-5,6,7,8-tetrahydrofolyl-(gamma-L-Glu)(n+1) + ADP + phosphate + H(+)</text>
        <dbReference type="Rhea" id="RHEA:10580"/>
        <dbReference type="Rhea" id="RHEA-COMP:14738"/>
        <dbReference type="Rhea" id="RHEA-COMP:14740"/>
        <dbReference type="ChEBI" id="CHEBI:15378"/>
        <dbReference type="ChEBI" id="CHEBI:29985"/>
        <dbReference type="ChEBI" id="CHEBI:30616"/>
        <dbReference type="ChEBI" id="CHEBI:43474"/>
        <dbReference type="ChEBI" id="CHEBI:141005"/>
        <dbReference type="ChEBI" id="CHEBI:456216"/>
        <dbReference type="EC" id="6.3.2.17"/>
    </reaction>
</comment>
<dbReference type="RefSeq" id="WP_385877213.1">
    <property type="nucleotide sequence ID" value="NZ_JBHLXE010000090.1"/>
</dbReference>
<name>A0ABV6CDA0_9GAMM</name>
<dbReference type="Gene3D" id="3.40.1190.10">
    <property type="entry name" value="Mur-like, catalytic domain"/>
    <property type="match status" value="1"/>
</dbReference>
<evidence type="ECO:0000256" key="15">
    <source>
        <dbReference type="ARBA" id="ARBA00030592"/>
    </source>
</evidence>
<dbReference type="EMBL" id="JBHLXE010000090">
    <property type="protein sequence ID" value="MFC0180100.1"/>
    <property type="molecule type" value="Genomic_DNA"/>
</dbReference>
<protein>
    <recommendedName>
        <fullName evidence="7">Dihydrofolate synthase/folylpolyglutamate synthase</fullName>
        <ecNumber evidence="5">6.3.2.12</ecNumber>
        <ecNumber evidence="6">6.3.2.17</ecNumber>
    </recommendedName>
    <alternativeName>
        <fullName evidence="16">Folylpoly-gamma-glutamate synthetase-dihydrofolate synthetase</fullName>
    </alternativeName>
    <alternativeName>
        <fullName evidence="14">Folylpolyglutamate synthetase</fullName>
    </alternativeName>
    <alternativeName>
        <fullName evidence="15">Tetrahydrofolylpolyglutamate synthase</fullName>
    </alternativeName>
</protein>
<dbReference type="SUPFAM" id="SSF53623">
    <property type="entry name" value="MurD-like peptide ligases, catalytic domain"/>
    <property type="match status" value="1"/>
</dbReference>
<comment type="catalytic activity">
    <reaction evidence="19">
        <text>(6R)-5,10-methylenetetrahydrofolyl-(gamma-L-Glu)(n) + L-glutamate + ATP = (6R)-5,10-methylenetetrahydrofolyl-(gamma-L-Glu)(n+1) + ADP + phosphate + H(+)</text>
        <dbReference type="Rhea" id="RHEA:51912"/>
        <dbReference type="Rhea" id="RHEA-COMP:13257"/>
        <dbReference type="Rhea" id="RHEA-COMP:13258"/>
        <dbReference type="ChEBI" id="CHEBI:15378"/>
        <dbReference type="ChEBI" id="CHEBI:29985"/>
        <dbReference type="ChEBI" id="CHEBI:30616"/>
        <dbReference type="ChEBI" id="CHEBI:43474"/>
        <dbReference type="ChEBI" id="CHEBI:136572"/>
        <dbReference type="ChEBI" id="CHEBI:456216"/>
        <dbReference type="EC" id="6.3.2.17"/>
    </reaction>
</comment>
<dbReference type="PANTHER" id="PTHR11136:SF0">
    <property type="entry name" value="DIHYDROFOLATE SYNTHETASE-RELATED"/>
    <property type="match status" value="1"/>
</dbReference>
<evidence type="ECO:0000256" key="16">
    <source>
        <dbReference type="ARBA" id="ARBA00032510"/>
    </source>
</evidence>
<dbReference type="Proteomes" id="UP001589758">
    <property type="component" value="Unassembled WGS sequence"/>
</dbReference>
<dbReference type="NCBIfam" id="NF008101">
    <property type="entry name" value="PRK10846.1"/>
    <property type="match status" value="1"/>
</dbReference>
<evidence type="ECO:0000256" key="9">
    <source>
        <dbReference type="ARBA" id="ARBA00022723"/>
    </source>
</evidence>
<dbReference type="EC" id="6.3.2.17" evidence="6"/>
<comment type="caution">
    <text evidence="23">The sequence shown here is derived from an EMBL/GenBank/DDBJ whole genome shotgun (WGS) entry which is preliminary data.</text>
</comment>
<dbReference type="EC" id="6.3.2.12" evidence="5"/>
<evidence type="ECO:0000256" key="13">
    <source>
        <dbReference type="ARBA" id="ARBA00022909"/>
    </source>
</evidence>
<evidence type="ECO:0000259" key="22">
    <source>
        <dbReference type="Pfam" id="PF08245"/>
    </source>
</evidence>
<dbReference type="PIRSF" id="PIRSF001563">
    <property type="entry name" value="Folylpolyglu_synth"/>
    <property type="match status" value="1"/>
</dbReference>
<dbReference type="GO" id="GO:0008841">
    <property type="term" value="F:dihydrofolate synthase activity"/>
    <property type="evidence" value="ECO:0007669"/>
    <property type="project" value="UniProtKB-EC"/>
</dbReference>
<evidence type="ECO:0000256" key="1">
    <source>
        <dbReference type="ARBA" id="ARBA00002714"/>
    </source>
</evidence>
<gene>
    <name evidence="23" type="primary">folC</name>
    <name evidence="23" type="ORF">ACFFIT_08410</name>
</gene>
<keyword evidence="12" id="KW-0460">Magnesium</keyword>
<comment type="catalytic activity">
    <reaction evidence="18">
        <text>10-formyltetrahydrofolyl-(gamma-L-Glu)(n) + L-glutamate + ATP = 10-formyltetrahydrofolyl-(gamma-L-Glu)(n+1) + ADP + phosphate + H(+)</text>
        <dbReference type="Rhea" id="RHEA:51904"/>
        <dbReference type="Rhea" id="RHEA-COMP:13088"/>
        <dbReference type="Rhea" id="RHEA-COMP:14300"/>
        <dbReference type="ChEBI" id="CHEBI:15378"/>
        <dbReference type="ChEBI" id="CHEBI:29985"/>
        <dbReference type="ChEBI" id="CHEBI:30616"/>
        <dbReference type="ChEBI" id="CHEBI:43474"/>
        <dbReference type="ChEBI" id="CHEBI:134413"/>
        <dbReference type="ChEBI" id="CHEBI:456216"/>
        <dbReference type="EC" id="6.3.2.17"/>
    </reaction>
</comment>
<evidence type="ECO:0000256" key="6">
    <source>
        <dbReference type="ARBA" id="ARBA00013025"/>
    </source>
</evidence>
<evidence type="ECO:0000256" key="10">
    <source>
        <dbReference type="ARBA" id="ARBA00022741"/>
    </source>
</evidence>
<comment type="function">
    <text evidence="1">Functions in two distinct reactions of the de novo folate biosynthetic pathway. Catalyzes the addition of a glutamate residue to dihydropteroate (7,8-dihydropteroate or H2Pte) to form dihydrofolate (7,8-dihydrofolate monoglutamate or H2Pte-Glu). Also catalyzes successive additions of L-glutamate to tetrahydrofolate or 10-formyltetrahydrofolate or 5,10-methylenetetrahydrofolate, leading to folylpolyglutamate derivatives.</text>
</comment>
<evidence type="ECO:0000256" key="17">
    <source>
        <dbReference type="ARBA" id="ARBA00047493"/>
    </source>
</evidence>
<evidence type="ECO:0000256" key="4">
    <source>
        <dbReference type="ARBA" id="ARBA00008276"/>
    </source>
</evidence>
<dbReference type="InterPro" id="IPR013221">
    <property type="entry name" value="Mur_ligase_cen"/>
</dbReference>
<dbReference type="NCBIfam" id="TIGR01499">
    <property type="entry name" value="folC"/>
    <property type="match status" value="1"/>
</dbReference>
<evidence type="ECO:0000256" key="19">
    <source>
        <dbReference type="ARBA" id="ARBA00049035"/>
    </source>
</evidence>
<dbReference type="Gene3D" id="3.90.190.20">
    <property type="entry name" value="Mur ligase, C-terminal domain"/>
    <property type="match status" value="1"/>
</dbReference>
<dbReference type="GO" id="GO:0004326">
    <property type="term" value="F:tetrahydrofolylpolyglutamate synthase activity"/>
    <property type="evidence" value="ECO:0007669"/>
    <property type="project" value="UniProtKB-EC"/>
</dbReference>
<organism evidence="23 24">
    <name type="scientific">Thorsellia kenyensis</name>
    <dbReference type="NCBI Taxonomy" id="1549888"/>
    <lineage>
        <taxon>Bacteria</taxon>
        <taxon>Pseudomonadati</taxon>
        <taxon>Pseudomonadota</taxon>
        <taxon>Gammaproteobacteria</taxon>
        <taxon>Enterobacterales</taxon>
        <taxon>Thorselliaceae</taxon>
        <taxon>Thorsellia</taxon>
    </lineage>
</organism>
<sequence length="469" mass="52264">MKEILDATNNKTPPSINDDLDTWLAYLETIHTQSIDMGLQRSFEVAKNLDLLKPAPLIITVGGTNGKGTTCRSLELFFLEAGFKVGVYSSPHLLHYNERVRINGQELADIKHVDAFNYLENNRGSLTLTYFEFGTLSALHLFKQAQLDIVILEVGLGGRLDSCNIIDANVAVITSIDIDHIDWLGDDREAIAKEKAGIFRSNNPAVIGEPFVPETMIEEAKRLNTPLFEVGQSWHYTENADYWHWHGPDFCLNNLPYPKVPLANAATAIATLYISGFLNGGKDRITPEIIRMALSKVSMPGRFQVVKTQTITIVQEKDPTETIKSLEIPQVILDVAHNPHASRYLTNQLVKLKKEISTQTHNCQIHLIIGMLQDKDIQNTLLPLTDVIDSWHCISLDGARGASAYLLSDKLKSLPNLNSDEMVFTYNTMNIALEKVNSLLATGDIIVICGSFYTVAEYLALCPEPMQLD</sequence>